<dbReference type="RefSeq" id="WP_175113114.1">
    <property type="nucleotide sequence ID" value="NZ_CADIKF010000037.1"/>
</dbReference>
<dbReference type="EMBL" id="CADIKF010000037">
    <property type="protein sequence ID" value="CAB3764266.1"/>
    <property type="molecule type" value="Genomic_DNA"/>
</dbReference>
<keyword evidence="3" id="KW-1185">Reference proteome</keyword>
<sequence length="66" mass="7612">MEMTPVTSSAIRAVGYDPGSMRMRILFHQGHFYDFCQVPVHVYRGLMNAHSKGSYYNAHIKDKYPC</sequence>
<dbReference type="Pfam" id="PF13619">
    <property type="entry name" value="KTSC"/>
    <property type="match status" value="1"/>
</dbReference>
<organism evidence="2 3">
    <name type="scientific">Paraburkholderia solisilvae</name>
    <dbReference type="NCBI Taxonomy" id="624376"/>
    <lineage>
        <taxon>Bacteria</taxon>
        <taxon>Pseudomonadati</taxon>
        <taxon>Pseudomonadota</taxon>
        <taxon>Betaproteobacteria</taxon>
        <taxon>Burkholderiales</taxon>
        <taxon>Burkholderiaceae</taxon>
        <taxon>Paraburkholderia</taxon>
    </lineage>
</organism>
<dbReference type="InterPro" id="IPR025309">
    <property type="entry name" value="KTSC_dom"/>
</dbReference>
<accession>A0A6J5EG80</accession>
<gene>
    <name evidence="2" type="ORF">LMG29739_04302</name>
</gene>
<dbReference type="AlphaFoldDB" id="A0A6J5EG80"/>
<dbReference type="Proteomes" id="UP000494329">
    <property type="component" value="Unassembled WGS sequence"/>
</dbReference>
<reference evidence="2 3" key="1">
    <citation type="submission" date="2020-04" db="EMBL/GenBank/DDBJ databases">
        <authorList>
            <person name="De Canck E."/>
        </authorList>
    </citation>
    <scope>NUCLEOTIDE SEQUENCE [LARGE SCALE GENOMIC DNA]</scope>
    <source>
        <strain evidence="2 3">LMG 29739</strain>
    </source>
</reference>
<proteinExistence type="predicted"/>
<evidence type="ECO:0000313" key="3">
    <source>
        <dbReference type="Proteomes" id="UP000494329"/>
    </source>
</evidence>
<protein>
    <recommendedName>
        <fullName evidence="1">KTSC domain-containing protein</fullName>
    </recommendedName>
</protein>
<feature type="domain" description="KTSC" evidence="1">
    <location>
        <begin position="7"/>
        <end position="64"/>
    </location>
</feature>
<evidence type="ECO:0000259" key="1">
    <source>
        <dbReference type="Pfam" id="PF13619"/>
    </source>
</evidence>
<evidence type="ECO:0000313" key="2">
    <source>
        <dbReference type="EMBL" id="CAB3764266.1"/>
    </source>
</evidence>
<name>A0A6J5EG80_9BURK</name>